<gene>
    <name evidence="1" type="ORF">PENVUL_c048G04409</name>
</gene>
<dbReference type="AlphaFoldDB" id="A0A1V6RGL9"/>
<evidence type="ECO:0000313" key="2">
    <source>
        <dbReference type="Proteomes" id="UP000191518"/>
    </source>
</evidence>
<organism evidence="1 2">
    <name type="scientific">Penicillium vulpinum</name>
    <dbReference type="NCBI Taxonomy" id="29845"/>
    <lineage>
        <taxon>Eukaryota</taxon>
        <taxon>Fungi</taxon>
        <taxon>Dikarya</taxon>
        <taxon>Ascomycota</taxon>
        <taxon>Pezizomycotina</taxon>
        <taxon>Eurotiomycetes</taxon>
        <taxon>Eurotiomycetidae</taxon>
        <taxon>Eurotiales</taxon>
        <taxon>Aspergillaceae</taxon>
        <taxon>Penicillium</taxon>
    </lineage>
</organism>
<evidence type="ECO:0000313" key="1">
    <source>
        <dbReference type="EMBL" id="OQE00648.1"/>
    </source>
</evidence>
<sequence length="115" mass="13605">MPRPIPPRKVIENDRQAWEALGIFERPEDQDIMLEIILRVYAPIHNNYVFDGYTPENFLSTKKSEMLLMFHHEIPNVPVAVRDHVPYEHELCLRLYDIVLYGRATDPGWLHIIPE</sequence>
<dbReference type="OrthoDB" id="4286303at2759"/>
<comment type="caution">
    <text evidence="1">The sequence shown here is derived from an EMBL/GenBank/DDBJ whole genome shotgun (WGS) entry which is preliminary data.</text>
</comment>
<dbReference type="EMBL" id="MDYP01000048">
    <property type="protein sequence ID" value="OQE00648.1"/>
    <property type="molecule type" value="Genomic_DNA"/>
</dbReference>
<name>A0A1V6RGL9_9EURO</name>
<reference evidence="2" key="1">
    <citation type="journal article" date="2017" name="Nat. Microbiol.">
        <title>Global analysis of biosynthetic gene clusters reveals vast potential of secondary metabolite production in Penicillium species.</title>
        <authorList>
            <person name="Nielsen J.C."/>
            <person name="Grijseels S."/>
            <person name="Prigent S."/>
            <person name="Ji B."/>
            <person name="Dainat J."/>
            <person name="Nielsen K.F."/>
            <person name="Frisvad J.C."/>
            <person name="Workman M."/>
            <person name="Nielsen J."/>
        </authorList>
    </citation>
    <scope>NUCLEOTIDE SEQUENCE [LARGE SCALE GENOMIC DNA]</scope>
    <source>
        <strain evidence="2">IBT 29486</strain>
    </source>
</reference>
<accession>A0A1V6RGL9</accession>
<proteinExistence type="predicted"/>
<protein>
    <submittedName>
        <fullName evidence="1">Uncharacterized protein</fullName>
    </submittedName>
</protein>
<dbReference type="Proteomes" id="UP000191518">
    <property type="component" value="Unassembled WGS sequence"/>
</dbReference>
<keyword evidence="2" id="KW-1185">Reference proteome</keyword>